<sequence length="441" mass="48747">MDPNRDLSYHHESYYLSPLSARSALETRSSSVSSNSSSTSYSTPFSTVSAPPGNMSRALSPASGISEPGSDSLVYARSHYPGPAHDRAHQTQGLPTSLMPSPSQFELSAPLALYPQIQAPRAFSQSSACGGYLVASLPSQSSDLSYQAYAQPYPSFATTAPGYHPSPDLPSYQVPRPTRRQAVMNKPEAAKKPNGLKLLQRLPPCVVAEIRKYLTWYQCCRAAQASRWFRENFHPDNLPDHVKLEGMLYAEQYYGRYGEDEKPESGSAKRCKGKTPPWFACYHCFKLKGFDRFELFKWGNSSPRQTGAIEDGGEGARSAGLTPPANPHYDPTLTRSSLAGAAASDGRSGLGITATANGPADDDGNMDQRIRETWGVRRFCIDCGLRKGYYRALDLIELHKPLKPNEAVWVCRCLKFHWRPHETKCFDCHAIVPLSSPSRRR</sequence>
<protein>
    <submittedName>
        <fullName evidence="2">4c6f6e52-98ab-4a86-9d13-eeb480441417</fullName>
    </submittedName>
</protein>
<feature type="region of interest" description="Disordered" evidence="1">
    <location>
        <begin position="304"/>
        <end position="334"/>
    </location>
</feature>
<proteinExistence type="predicted"/>
<dbReference type="AlphaFoldDB" id="A0A3S4EWS3"/>
<dbReference type="EMBL" id="OUUZ01000001">
    <property type="protein sequence ID" value="SPQ17984.1"/>
    <property type="molecule type" value="Genomic_DNA"/>
</dbReference>
<name>A0A3S4EWS3_9PEZI</name>
<evidence type="ECO:0000256" key="1">
    <source>
        <dbReference type="SAM" id="MobiDB-lite"/>
    </source>
</evidence>
<gene>
    <name evidence="2" type="ORF">TT172_LOCUS403</name>
</gene>
<accession>A0A3S4EWS3</accession>
<feature type="region of interest" description="Disordered" evidence="1">
    <location>
        <begin position="25"/>
        <end position="66"/>
    </location>
</feature>
<feature type="region of interest" description="Disordered" evidence="1">
    <location>
        <begin position="80"/>
        <end position="101"/>
    </location>
</feature>
<dbReference type="Proteomes" id="UP000289323">
    <property type="component" value="Unassembled WGS sequence"/>
</dbReference>
<reference evidence="2 3" key="1">
    <citation type="submission" date="2018-04" db="EMBL/GenBank/DDBJ databases">
        <authorList>
            <person name="Huttner S."/>
            <person name="Dainat J."/>
        </authorList>
    </citation>
    <scope>NUCLEOTIDE SEQUENCE [LARGE SCALE GENOMIC DNA]</scope>
</reference>
<organism evidence="2 3">
    <name type="scientific">Thermothielavioides terrestris</name>
    <dbReference type="NCBI Taxonomy" id="2587410"/>
    <lineage>
        <taxon>Eukaryota</taxon>
        <taxon>Fungi</taxon>
        <taxon>Dikarya</taxon>
        <taxon>Ascomycota</taxon>
        <taxon>Pezizomycotina</taxon>
        <taxon>Sordariomycetes</taxon>
        <taxon>Sordariomycetidae</taxon>
        <taxon>Sordariales</taxon>
        <taxon>Chaetomiaceae</taxon>
        <taxon>Thermothielavioides</taxon>
    </lineage>
</organism>
<feature type="compositionally biased region" description="Polar residues" evidence="1">
    <location>
        <begin position="90"/>
        <end position="101"/>
    </location>
</feature>
<evidence type="ECO:0000313" key="2">
    <source>
        <dbReference type="EMBL" id="SPQ17984.1"/>
    </source>
</evidence>
<feature type="compositionally biased region" description="Low complexity" evidence="1">
    <location>
        <begin position="27"/>
        <end position="49"/>
    </location>
</feature>
<evidence type="ECO:0000313" key="3">
    <source>
        <dbReference type="Proteomes" id="UP000289323"/>
    </source>
</evidence>